<evidence type="ECO:0000256" key="2">
    <source>
        <dbReference type="SAM" id="MobiDB-lite"/>
    </source>
</evidence>
<gene>
    <name evidence="3" type="ORF">SRAS04492_LOCUS5934</name>
</gene>
<accession>A0A7S3FYP5</accession>
<dbReference type="GO" id="GO:0006886">
    <property type="term" value="P:intracellular protein transport"/>
    <property type="evidence" value="ECO:0007669"/>
    <property type="project" value="InterPro"/>
</dbReference>
<feature type="region of interest" description="Disordered" evidence="2">
    <location>
        <begin position="124"/>
        <end position="149"/>
    </location>
</feature>
<evidence type="ECO:0000313" key="3">
    <source>
        <dbReference type="EMBL" id="CAE0234132.1"/>
    </source>
</evidence>
<proteinExistence type="inferred from homology"/>
<comment type="similarity">
    <text evidence="1">Belongs to the VPS26 family.</text>
</comment>
<evidence type="ECO:0000256" key="1">
    <source>
        <dbReference type="ARBA" id="ARBA00009100"/>
    </source>
</evidence>
<reference evidence="3" key="1">
    <citation type="submission" date="2021-01" db="EMBL/GenBank/DDBJ databases">
        <authorList>
            <person name="Corre E."/>
            <person name="Pelletier E."/>
            <person name="Niang G."/>
            <person name="Scheremetjew M."/>
            <person name="Finn R."/>
            <person name="Kale V."/>
            <person name="Holt S."/>
            <person name="Cochrane G."/>
            <person name="Meng A."/>
            <person name="Brown T."/>
            <person name="Cohen L."/>
        </authorList>
    </citation>
    <scope>NUCLEOTIDE SEQUENCE</scope>
    <source>
        <strain evidence="3">Ras09</strain>
    </source>
</reference>
<name>A0A7S3FYP5_9SPIT</name>
<dbReference type="AlphaFoldDB" id="A0A7S3FYP5"/>
<protein>
    <submittedName>
        <fullName evidence="3">Uncharacterized protein</fullName>
    </submittedName>
</protein>
<dbReference type="EMBL" id="HBIA01011701">
    <property type="protein sequence ID" value="CAE0234132.1"/>
    <property type="molecule type" value="Transcribed_RNA"/>
</dbReference>
<dbReference type="InterPro" id="IPR014752">
    <property type="entry name" value="Arrestin-like_C"/>
</dbReference>
<dbReference type="Gene3D" id="2.60.40.640">
    <property type="match status" value="1"/>
</dbReference>
<dbReference type="Pfam" id="PF03643">
    <property type="entry name" value="Vps26"/>
    <property type="match status" value="1"/>
</dbReference>
<sequence>MVLQVPEYISNSQKRNLIGMIPWDHAQNRQPVTAQNIQGFRQYTFMQIQKEVEYSGSFVDKREVDFCFKNLVEELREHESYEGVDNMVKYFVRVNMNYQGGSMISGNNLEILHEFEVRIYPDSSPYKAQTPKAVEVKAPTEEEESKSLN</sequence>
<organism evidence="3">
    <name type="scientific">Strombidium rassoulzadegani</name>
    <dbReference type="NCBI Taxonomy" id="1082188"/>
    <lineage>
        <taxon>Eukaryota</taxon>
        <taxon>Sar</taxon>
        <taxon>Alveolata</taxon>
        <taxon>Ciliophora</taxon>
        <taxon>Intramacronucleata</taxon>
        <taxon>Spirotrichea</taxon>
        <taxon>Oligotrichia</taxon>
        <taxon>Strombidiidae</taxon>
        <taxon>Strombidium</taxon>
    </lineage>
</organism>
<dbReference type="InterPro" id="IPR028934">
    <property type="entry name" value="Vps26-related"/>
</dbReference>